<feature type="domain" description="DRBM" evidence="3">
    <location>
        <begin position="134"/>
        <end position="202"/>
    </location>
</feature>
<keyword evidence="5" id="KW-1185">Reference proteome</keyword>
<dbReference type="GO" id="GO:0003725">
    <property type="term" value="F:double-stranded RNA binding"/>
    <property type="evidence" value="ECO:0007669"/>
    <property type="project" value="TreeGrafter"/>
</dbReference>
<keyword evidence="1 2" id="KW-0694">RNA-binding</keyword>
<dbReference type="GO" id="GO:0035197">
    <property type="term" value="F:siRNA binding"/>
    <property type="evidence" value="ECO:0007669"/>
    <property type="project" value="TreeGrafter"/>
</dbReference>
<dbReference type="GO" id="GO:0030422">
    <property type="term" value="P:siRNA processing"/>
    <property type="evidence" value="ECO:0007669"/>
    <property type="project" value="TreeGrafter"/>
</dbReference>
<dbReference type="PROSITE" id="PS50137">
    <property type="entry name" value="DS_RBD"/>
    <property type="match status" value="2"/>
</dbReference>
<dbReference type="SMART" id="SM00358">
    <property type="entry name" value="DSRM"/>
    <property type="match status" value="2"/>
</dbReference>
<evidence type="ECO:0000256" key="2">
    <source>
        <dbReference type="PROSITE-ProRule" id="PRU00266"/>
    </source>
</evidence>
<dbReference type="InterPro" id="IPR014720">
    <property type="entry name" value="dsRBD_dom"/>
</dbReference>
<evidence type="ECO:0000256" key="1">
    <source>
        <dbReference type="ARBA" id="ARBA00022884"/>
    </source>
</evidence>
<gene>
    <name evidence="4" type="ORF">OS493_023732</name>
</gene>
<proteinExistence type="predicted"/>
<dbReference type="OrthoDB" id="5961559at2759"/>
<reference evidence="4" key="1">
    <citation type="submission" date="2023-01" db="EMBL/GenBank/DDBJ databases">
        <title>Genome assembly of the deep-sea coral Lophelia pertusa.</title>
        <authorList>
            <person name="Herrera S."/>
            <person name="Cordes E."/>
        </authorList>
    </citation>
    <scope>NUCLEOTIDE SEQUENCE</scope>
    <source>
        <strain evidence="4">USNM1676648</strain>
        <tissue evidence="4">Polyp</tissue>
    </source>
</reference>
<dbReference type="SUPFAM" id="SSF54768">
    <property type="entry name" value="dsRNA-binding domain-like"/>
    <property type="match status" value="2"/>
</dbReference>
<dbReference type="GO" id="GO:0005737">
    <property type="term" value="C:cytoplasm"/>
    <property type="evidence" value="ECO:0007669"/>
    <property type="project" value="TreeGrafter"/>
</dbReference>
<dbReference type="GO" id="GO:0070578">
    <property type="term" value="C:RISC-loading complex"/>
    <property type="evidence" value="ECO:0007669"/>
    <property type="project" value="TreeGrafter"/>
</dbReference>
<evidence type="ECO:0000313" key="5">
    <source>
        <dbReference type="Proteomes" id="UP001163046"/>
    </source>
</evidence>
<accession>A0A9W9YYA4</accession>
<protein>
    <recommendedName>
        <fullName evidence="3">DRBM domain-containing protein</fullName>
    </recommendedName>
</protein>
<feature type="domain" description="DRBM" evidence="3">
    <location>
        <begin position="45"/>
        <end position="112"/>
    </location>
</feature>
<organism evidence="4 5">
    <name type="scientific">Desmophyllum pertusum</name>
    <dbReference type="NCBI Taxonomy" id="174260"/>
    <lineage>
        <taxon>Eukaryota</taxon>
        <taxon>Metazoa</taxon>
        <taxon>Cnidaria</taxon>
        <taxon>Anthozoa</taxon>
        <taxon>Hexacorallia</taxon>
        <taxon>Scleractinia</taxon>
        <taxon>Caryophylliina</taxon>
        <taxon>Caryophylliidae</taxon>
        <taxon>Desmophyllum</taxon>
    </lineage>
</organism>
<dbReference type="FunFam" id="3.30.160.20:FF:000007">
    <property type="entry name" value="Double-stranded RNA-binding protein Staufen homolog 1"/>
    <property type="match status" value="2"/>
</dbReference>
<dbReference type="GO" id="GO:0070920">
    <property type="term" value="P:regulation of regulatory ncRNA processing"/>
    <property type="evidence" value="ECO:0007669"/>
    <property type="project" value="TreeGrafter"/>
</dbReference>
<evidence type="ECO:0000259" key="3">
    <source>
        <dbReference type="PROSITE" id="PS50137"/>
    </source>
</evidence>
<dbReference type="PANTHER" id="PTHR46205">
    <property type="entry name" value="LOQUACIOUS, ISOFORM B"/>
    <property type="match status" value="1"/>
</dbReference>
<comment type="caution">
    <text evidence="4">The sequence shown here is derived from an EMBL/GenBank/DDBJ whole genome shotgun (WGS) entry which is preliminary data.</text>
</comment>
<dbReference type="Proteomes" id="UP001163046">
    <property type="component" value="Unassembled WGS sequence"/>
</dbReference>
<dbReference type="PANTHER" id="PTHR46205:SF3">
    <property type="entry name" value="LOQUACIOUS, ISOFORM B"/>
    <property type="match status" value="1"/>
</dbReference>
<dbReference type="AlphaFoldDB" id="A0A9W9YYA4"/>
<feature type="non-terminal residue" evidence="4">
    <location>
        <position position="235"/>
    </location>
</feature>
<name>A0A9W9YYA4_9CNID</name>
<dbReference type="GO" id="GO:0016442">
    <property type="term" value="C:RISC complex"/>
    <property type="evidence" value="ECO:0007669"/>
    <property type="project" value="TreeGrafter"/>
</dbReference>
<dbReference type="GO" id="GO:0005634">
    <property type="term" value="C:nucleus"/>
    <property type="evidence" value="ECO:0007669"/>
    <property type="project" value="TreeGrafter"/>
</dbReference>
<evidence type="ECO:0000313" key="4">
    <source>
        <dbReference type="EMBL" id="KAJ7371701.1"/>
    </source>
</evidence>
<dbReference type="InterPro" id="IPR051247">
    <property type="entry name" value="RLC_Component"/>
</dbReference>
<sequence>KASIDMSGKIPLAPVFVPQGSSVAEAYGPQLPPAMSAAAQPAAKTAISELMELTMRMGLVCNFETLSNIDPSHSKLFMVHCTVGDIIAQGSDHGKKKAKHEAARVALNKLKESQLYVDYLNQWTTTAALAPHNNPIGHLQEVVAKKGLQRPEFEMSNGEGPPHQRTFETRVTIGNLLCSGKGRSKKESKRKAAEAMLNTISKTNLSMEPPNKKMAFVPAGSTPPAPISFLPAGTL</sequence>
<dbReference type="Pfam" id="PF00035">
    <property type="entry name" value="dsrm"/>
    <property type="match status" value="2"/>
</dbReference>
<dbReference type="EMBL" id="MU826843">
    <property type="protein sequence ID" value="KAJ7371701.1"/>
    <property type="molecule type" value="Genomic_DNA"/>
</dbReference>
<dbReference type="Gene3D" id="3.30.160.20">
    <property type="match status" value="2"/>
</dbReference>